<name>A0A423TNF6_PENVA</name>
<dbReference type="Pfam" id="PF05960">
    <property type="entry name" value="DUF885"/>
    <property type="match status" value="1"/>
</dbReference>
<keyword evidence="2" id="KW-1185">Reference proteome</keyword>
<reference evidence="1 2" key="1">
    <citation type="submission" date="2018-04" db="EMBL/GenBank/DDBJ databases">
        <authorList>
            <person name="Zhang X."/>
            <person name="Yuan J."/>
            <person name="Li F."/>
            <person name="Xiang J."/>
        </authorList>
    </citation>
    <scope>NUCLEOTIDE SEQUENCE [LARGE SCALE GENOMIC DNA]</scope>
    <source>
        <tissue evidence="1">Muscle</tissue>
    </source>
</reference>
<protein>
    <recommendedName>
        <fullName evidence="3">DUF885 domain-containing protein</fullName>
    </recommendedName>
</protein>
<dbReference type="PANTHER" id="PTHR33361">
    <property type="entry name" value="GLR0591 PROTEIN"/>
    <property type="match status" value="1"/>
</dbReference>
<accession>A0A423TNF6</accession>
<gene>
    <name evidence="1" type="ORF">C7M84_003299</name>
</gene>
<proteinExistence type="predicted"/>
<evidence type="ECO:0008006" key="3">
    <source>
        <dbReference type="Google" id="ProtNLM"/>
    </source>
</evidence>
<dbReference type="EMBL" id="QCYY01001451">
    <property type="protein sequence ID" value="ROT77980.1"/>
    <property type="molecule type" value="Genomic_DNA"/>
</dbReference>
<comment type="caution">
    <text evidence="1">The sequence shown here is derived from an EMBL/GenBank/DDBJ whole genome shotgun (WGS) entry which is preliminary data.</text>
</comment>
<evidence type="ECO:0000313" key="1">
    <source>
        <dbReference type="EMBL" id="ROT77980.1"/>
    </source>
</evidence>
<organism evidence="1 2">
    <name type="scientific">Penaeus vannamei</name>
    <name type="common">Whiteleg shrimp</name>
    <name type="synonym">Litopenaeus vannamei</name>
    <dbReference type="NCBI Taxonomy" id="6689"/>
    <lineage>
        <taxon>Eukaryota</taxon>
        <taxon>Metazoa</taxon>
        <taxon>Ecdysozoa</taxon>
        <taxon>Arthropoda</taxon>
        <taxon>Crustacea</taxon>
        <taxon>Multicrustacea</taxon>
        <taxon>Malacostraca</taxon>
        <taxon>Eumalacostraca</taxon>
        <taxon>Eucarida</taxon>
        <taxon>Decapoda</taxon>
        <taxon>Dendrobranchiata</taxon>
        <taxon>Penaeoidea</taxon>
        <taxon>Penaeidae</taxon>
        <taxon>Penaeus</taxon>
    </lineage>
</organism>
<dbReference type="Proteomes" id="UP000283509">
    <property type="component" value="Unassembled WGS sequence"/>
</dbReference>
<dbReference type="AlphaFoldDB" id="A0A423TNF6"/>
<dbReference type="OrthoDB" id="5959877at2759"/>
<dbReference type="InterPro" id="IPR010281">
    <property type="entry name" value="DUF885"/>
</dbReference>
<dbReference type="PANTHER" id="PTHR33361:SF2">
    <property type="entry name" value="DUF885 DOMAIN-CONTAINING PROTEIN"/>
    <property type="match status" value="1"/>
</dbReference>
<reference evidence="1 2" key="2">
    <citation type="submission" date="2019-01" db="EMBL/GenBank/DDBJ databases">
        <title>The decoding of complex shrimp genome reveals the adaptation for benthos swimmer, frequently molting mechanism and breeding impact on genome.</title>
        <authorList>
            <person name="Sun Y."/>
            <person name="Gao Y."/>
            <person name="Yu Y."/>
        </authorList>
    </citation>
    <scope>NUCLEOTIDE SEQUENCE [LARGE SCALE GENOMIC DNA]</scope>
    <source>
        <tissue evidence="1">Muscle</tissue>
    </source>
</reference>
<evidence type="ECO:0000313" key="2">
    <source>
        <dbReference type="Proteomes" id="UP000283509"/>
    </source>
</evidence>
<sequence length="282" mass="32043">MEKVVKALGYNMPVQEFSSLLRDDPKQYFSNADDLLDAFRVMAKEIEPKMLGLFAELPKIGLKIEGDQNPNKIGAFYEAGSYDGTRGGIFQVGINHLDTVPKYGMMTLSLHEGNPGHHYHRSYCRGSASMPFFRRVMEDRNYGQSPSRFPMNTAYGEGWALYGHYSAEIFRASRLVVDTGLHALGWTREKAIDYMFCHTAMTKTQIEKEVDRYITWPGQALAYKMGQLKISQLRDKAQKELGNKFCIKTFHIIVMESTGPLSLLEEEINKWIAGETHYAKGS</sequence>